<feature type="domain" description="Solute-binding protein family 5" evidence="7">
    <location>
        <begin position="85"/>
        <end position="463"/>
    </location>
</feature>
<evidence type="ECO:0000313" key="8">
    <source>
        <dbReference type="EMBL" id="OIJ63900.1"/>
    </source>
</evidence>
<dbReference type="GO" id="GO:0043190">
    <property type="term" value="C:ATP-binding cassette (ABC) transporter complex"/>
    <property type="evidence" value="ECO:0007669"/>
    <property type="project" value="InterPro"/>
</dbReference>
<evidence type="ECO:0000256" key="6">
    <source>
        <dbReference type="SAM" id="SignalP"/>
    </source>
</evidence>
<comment type="caution">
    <text evidence="8">The sequence shown here is derived from an EMBL/GenBank/DDBJ whole genome shotgun (WGS) entry which is preliminary data.</text>
</comment>
<proteinExistence type="inferred from homology"/>
<organism evidence="8 9">
    <name type="scientific">Streptomyces mangrovisoli</name>
    <dbReference type="NCBI Taxonomy" id="1428628"/>
    <lineage>
        <taxon>Bacteria</taxon>
        <taxon>Bacillati</taxon>
        <taxon>Actinomycetota</taxon>
        <taxon>Actinomycetes</taxon>
        <taxon>Kitasatosporales</taxon>
        <taxon>Streptomycetaceae</taxon>
        <taxon>Streptomyces</taxon>
    </lineage>
</organism>
<keyword evidence="3" id="KW-0813">Transport</keyword>
<keyword evidence="5" id="KW-1133">Transmembrane helix</keyword>
<comment type="subcellular location">
    <subcellularLocation>
        <location evidence="1">Cell envelope</location>
    </subcellularLocation>
</comment>
<dbReference type="GO" id="GO:0030313">
    <property type="term" value="C:cell envelope"/>
    <property type="evidence" value="ECO:0007669"/>
    <property type="project" value="UniProtKB-SubCell"/>
</dbReference>
<dbReference type="Pfam" id="PF00496">
    <property type="entry name" value="SBP_bac_5"/>
    <property type="match status" value="1"/>
</dbReference>
<keyword evidence="9" id="KW-1185">Reference proteome</keyword>
<dbReference type="GO" id="GO:0015833">
    <property type="term" value="P:peptide transport"/>
    <property type="evidence" value="ECO:0007669"/>
    <property type="project" value="TreeGrafter"/>
</dbReference>
<comment type="similarity">
    <text evidence="2">Belongs to the bacterial solute-binding protein 5 family.</text>
</comment>
<feature type="chain" id="PRO_5018067789" evidence="6">
    <location>
        <begin position="38"/>
        <end position="614"/>
    </location>
</feature>
<dbReference type="STRING" id="1428628.WN71_031330"/>
<dbReference type="GO" id="GO:1904680">
    <property type="term" value="F:peptide transmembrane transporter activity"/>
    <property type="evidence" value="ECO:0007669"/>
    <property type="project" value="TreeGrafter"/>
</dbReference>
<dbReference type="AlphaFoldDB" id="A0A1J4NQM6"/>
<sequence length="614" mass="65740">MITPAPLRRTGRKAAALATSVLLATAAGLALAPAASAEDGSSTLRMPITGIGIDSLNPFLAYFAGSLDVFSGIYPALDRVEQDGTVKPYLADSWTTSSDKLTWTFKIHKGLKWSDGKPITAEDAAWTFNLIMTNSTAATANGSLVSNFASVTAPDATTLVVKTKKPQATMLSVSIPVSGIPIVPKHIWESHVKDLKNYKNDSFPIVGYGPWTLTDYKPEQYAKFDANKDFLLGAPKYDHMIEQSFKNTDAAVAALRSGQLDYVSGLNPTQYQALKGQSGIKAYEQVGNRWNGIEVNGGARTRDGKKIGTGHPALADSKVREALALAIDRATIVKKVRDGLAEVGGSYLPQSLPQYAWQPSASEKFDYDPTKANSVLDEAGYKKGKDGIRVDPKSGRKLEFRLGIHSDDDADAKVSTYLSGWFKEIGVKVDIQSMSSAKLNADLAKGDWDILMDSWSTGPDPTYLLGIQTCSALPDSKGEGGSTDSFFCDKDYDDLFLRQQSAFDDKERADLLRQMQAILYKANENIMIYNASGLAAYRTDKVSGIVSGKANSAGAYPAQDSFHQYLNAAPANASSSSSGGNSGTVIGASAAVVVVLAAGGVLIARRRSSSDDRE</sequence>
<dbReference type="PANTHER" id="PTHR30290:SF10">
    <property type="entry name" value="PERIPLASMIC OLIGOPEPTIDE-BINDING PROTEIN-RELATED"/>
    <property type="match status" value="1"/>
</dbReference>
<dbReference type="InterPro" id="IPR000914">
    <property type="entry name" value="SBP_5_dom"/>
</dbReference>
<dbReference type="InterPro" id="IPR039424">
    <property type="entry name" value="SBP_5"/>
</dbReference>
<accession>A0A1J4NQM6</accession>
<reference evidence="8" key="1">
    <citation type="submission" date="2016-10" db="EMBL/GenBank/DDBJ databases">
        <title>Genome sequence of Streptomyces mangrovisoli MUSC 149.</title>
        <authorList>
            <person name="Lee L.-H."/>
            <person name="Ser H.-L."/>
        </authorList>
    </citation>
    <scope>NUCLEOTIDE SEQUENCE [LARGE SCALE GENOMIC DNA]</scope>
    <source>
        <strain evidence="8">MUSC 149</strain>
    </source>
</reference>
<dbReference type="RefSeq" id="WP_046583875.1">
    <property type="nucleotide sequence ID" value="NZ_LAVA02000090.1"/>
</dbReference>
<feature type="transmembrane region" description="Helical" evidence="5">
    <location>
        <begin position="585"/>
        <end position="604"/>
    </location>
</feature>
<dbReference type="Proteomes" id="UP000034196">
    <property type="component" value="Unassembled WGS sequence"/>
</dbReference>
<dbReference type="InterPro" id="IPR030678">
    <property type="entry name" value="Peptide/Ni-bd"/>
</dbReference>
<evidence type="ECO:0000256" key="5">
    <source>
        <dbReference type="SAM" id="Phobius"/>
    </source>
</evidence>
<evidence type="ECO:0000256" key="3">
    <source>
        <dbReference type="ARBA" id="ARBA00022448"/>
    </source>
</evidence>
<name>A0A1J4NQM6_9ACTN</name>
<keyword evidence="5" id="KW-0812">Transmembrane</keyword>
<dbReference type="SUPFAM" id="SSF53850">
    <property type="entry name" value="Periplasmic binding protein-like II"/>
    <property type="match status" value="1"/>
</dbReference>
<evidence type="ECO:0000256" key="4">
    <source>
        <dbReference type="ARBA" id="ARBA00022729"/>
    </source>
</evidence>
<feature type="signal peptide" evidence="6">
    <location>
        <begin position="1"/>
        <end position="37"/>
    </location>
</feature>
<evidence type="ECO:0000259" key="7">
    <source>
        <dbReference type="Pfam" id="PF00496"/>
    </source>
</evidence>
<dbReference type="Gene3D" id="3.10.105.10">
    <property type="entry name" value="Dipeptide-binding Protein, Domain 3"/>
    <property type="match status" value="1"/>
</dbReference>
<dbReference type="PIRSF" id="PIRSF002741">
    <property type="entry name" value="MppA"/>
    <property type="match status" value="1"/>
</dbReference>
<dbReference type="CDD" id="cd00995">
    <property type="entry name" value="PBP2_NikA_DppA_OppA_like"/>
    <property type="match status" value="1"/>
</dbReference>
<keyword evidence="5" id="KW-0472">Membrane</keyword>
<gene>
    <name evidence="8" type="ORF">WN71_031330</name>
</gene>
<dbReference type="Gene3D" id="3.40.190.10">
    <property type="entry name" value="Periplasmic binding protein-like II"/>
    <property type="match status" value="1"/>
</dbReference>
<evidence type="ECO:0000256" key="1">
    <source>
        <dbReference type="ARBA" id="ARBA00004196"/>
    </source>
</evidence>
<dbReference type="GO" id="GO:0042597">
    <property type="term" value="C:periplasmic space"/>
    <property type="evidence" value="ECO:0007669"/>
    <property type="project" value="UniProtKB-ARBA"/>
</dbReference>
<evidence type="ECO:0000256" key="2">
    <source>
        <dbReference type="ARBA" id="ARBA00005695"/>
    </source>
</evidence>
<dbReference type="EMBL" id="LAVA02000090">
    <property type="protein sequence ID" value="OIJ63900.1"/>
    <property type="molecule type" value="Genomic_DNA"/>
</dbReference>
<evidence type="ECO:0000313" key="9">
    <source>
        <dbReference type="Proteomes" id="UP000034196"/>
    </source>
</evidence>
<protein>
    <submittedName>
        <fullName evidence="8">Peptide ABC transporter substrate-binding protein</fullName>
    </submittedName>
</protein>
<dbReference type="PANTHER" id="PTHR30290">
    <property type="entry name" value="PERIPLASMIC BINDING COMPONENT OF ABC TRANSPORTER"/>
    <property type="match status" value="1"/>
</dbReference>
<dbReference type="OrthoDB" id="9764591at2"/>
<keyword evidence="4 6" id="KW-0732">Signal</keyword>